<organism evidence="1 2">
    <name type="scientific">Candidatus Methanocrinis natronophilus</name>
    <dbReference type="NCBI Taxonomy" id="3033396"/>
    <lineage>
        <taxon>Archaea</taxon>
        <taxon>Methanobacteriati</taxon>
        <taxon>Methanobacteriota</taxon>
        <taxon>Stenosarchaea group</taxon>
        <taxon>Methanomicrobia</taxon>
        <taxon>Methanotrichales</taxon>
        <taxon>Methanotrichaceae</taxon>
        <taxon>Methanocrinis</taxon>
    </lineage>
</organism>
<evidence type="ECO:0000313" key="1">
    <source>
        <dbReference type="EMBL" id="MDF0591546.1"/>
    </source>
</evidence>
<protein>
    <submittedName>
        <fullName evidence="1">DUF6361 family protein</fullName>
    </submittedName>
</protein>
<keyword evidence="2" id="KW-1185">Reference proteome</keyword>
<evidence type="ECO:0000313" key="2">
    <source>
        <dbReference type="Proteomes" id="UP001220010"/>
    </source>
</evidence>
<comment type="caution">
    <text evidence="1">The sequence shown here is derived from an EMBL/GenBank/DDBJ whole genome shotgun (WGS) entry which is preliminary data.</text>
</comment>
<dbReference type="Proteomes" id="UP001220010">
    <property type="component" value="Unassembled WGS sequence"/>
</dbReference>
<proteinExistence type="predicted"/>
<dbReference type="Pfam" id="PF19888">
    <property type="entry name" value="DUF6361"/>
    <property type="match status" value="1"/>
</dbReference>
<accession>A0ABT5XA50</accession>
<dbReference type="InterPro" id="IPR045941">
    <property type="entry name" value="DUF6361"/>
</dbReference>
<gene>
    <name evidence="1" type="ORF">P0O15_10280</name>
</gene>
<reference evidence="1 2" key="1">
    <citation type="submission" date="2023-03" db="EMBL/GenBank/DDBJ databases">
        <title>WGS of Methanotrichaceae archaeon Mx.</title>
        <authorList>
            <person name="Sorokin D.Y."/>
            <person name="Merkel A.Y."/>
        </authorList>
    </citation>
    <scope>NUCLEOTIDE SEQUENCE [LARGE SCALE GENOMIC DNA]</scope>
    <source>
        <strain evidence="1 2">Mx</strain>
    </source>
</reference>
<sequence length="410" mass="48081">MASSFTWLDYSEKDRQKMLDVLSTFKEHETRDELGIGVIRDAFSEMFFPGTSTIQTRARYFLFVPWMYKGLEERKVPSFKIERRARDEEVRLIYALLESDDTTGVIGKDAKKNLKRLPSSIYWQGLEAWGIRLCPYPISDYHRSLDAFYRFTKNSSYSYEEELDGCERYHNWHPGLPQAPEDFPERASFKLTYEEACYLKERVLARHPETMLAYLLDSDVPSESVPFPWDHPICPDLPEQIQEKIVHARNFSDVIHGASLLYNLMLAEKMREISSGQVYDLVSYYEDELGEWADYLQSRRDDIDQWDYRRRFGEILSAAGARVTGQTWRFVIQWLQMALSTDGASIILENESAKRLIHERERLLKHRLAKLDNTEALGRWRGDSGTGRLRYRWRPVETIISDILLGLGRP</sequence>
<dbReference type="RefSeq" id="WP_316967277.1">
    <property type="nucleotide sequence ID" value="NZ_JARFPK010000046.1"/>
</dbReference>
<dbReference type="EMBL" id="JARFPK010000046">
    <property type="protein sequence ID" value="MDF0591546.1"/>
    <property type="molecule type" value="Genomic_DNA"/>
</dbReference>
<name>A0ABT5XA50_9EURY</name>